<evidence type="ECO:0000313" key="9">
    <source>
        <dbReference type="EMBL" id="PKR88625.1"/>
    </source>
</evidence>
<dbReference type="EMBL" id="PJNW01000011">
    <property type="protein sequence ID" value="PKR88625.1"/>
    <property type="molecule type" value="Genomic_DNA"/>
</dbReference>
<evidence type="ECO:0000256" key="5">
    <source>
        <dbReference type="ARBA" id="ARBA00022827"/>
    </source>
</evidence>
<dbReference type="Proteomes" id="UP000233491">
    <property type="component" value="Unassembled WGS sequence"/>
</dbReference>
<dbReference type="RefSeq" id="WP_101290078.1">
    <property type="nucleotide sequence ID" value="NZ_FOUQ01000004.1"/>
</dbReference>
<dbReference type="GO" id="GO:0071949">
    <property type="term" value="F:FAD binding"/>
    <property type="evidence" value="ECO:0007669"/>
    <property type="project" value="InterPro"/>
</dbReference>
<name>A0A1I4SYH5_9HYPH</name>
<keyword evidence="5" id="KW-0274">FAD</keyword>
<dbReference type="FunFam" id="3.50.50.60:FF:000021">
    <property type="entry name" value="Ubiquinone biosynthesis monooxygenase COQ6"/>
    <property type="match status" value="1"/>
</dbReference>
<dbReference type="PROSITE" id="PS01304">
    <property type="entry name" value="UBIH"/>
    <property type="match status" value="1"/>
</dbReference>
<keyword evidence="7" id="KW-0503">Monooxygenase</keyword>
<comment type="similarity">
    <text evidence="3">Belongs to the UbiH/COQ6 family.</text>
</comment>
<dbReference type="GO" id="GO:0006744">
    <property type="term" value="P:ubiquinone biosynthetic process"/>
    <property type="evidence" value="ECO:0007669"/>
    <property type="project" value="UniProtKB-UniPathway"/>
</dbReference>
<protein>
    <submittedName>
        <fullName evidence="9">2-octaprenyl-6-methoxyphenyl hydroxylase</fullName>
    </submittedName>
</protein>
<keyword evidence="10" id="KW-1185">Reference proteome</keyword>
<dbReference type="InterPro" id="IPR018168">
    <property type="entry name" value="Ubi_Hdrlase_CS"/>
</dbReference>
<dbReference type="GO" id="GO:0016705">
    <property type="term" value="F:oxidoreductase activity, acting on paired donors, with incorporation or reduction of molecular oxygen"/>
    <property type="evidence" value="ECO:0007669"/>
    <property type="project" value="InterPro"/>
</dbReference>
<comment type="pathway">
    <text evidence="2">Cofactor biosynthesis; ubiquinone biosynthesis.</text>
</comment>
<keyword evidence="4" id="KW-0285">Flavoprotein</keyword>
<feature type="domain" description="FAD-binding" evidence="8">
    <location>
        <begin position="7"/>
        <end position="341"/>
    </location>
</feature>
<dbReference type="SUPFAM" id="SSF51905">
    <property type="entry name" value="FAD/NAD(P)-binding domain"/>
    <property type="match status" value="1"/>
</dbReference>
<dbReference type="InterPro" id="IPR036188">
    <property type="entry name" value="FAD/NAD-bd_sf"/>
</dbReference>
<dbReference type="AlphaFoldDB" id="A0A1I4SYH5"/>
<evidence type="ECO:0000256" key="4">
    <source>
        <dbReference type="ARBA" id="ARBA00022630"/>
    </source>
</evidence>
<evidence type="ECO:0000256" key="3">
    <source>
        <dbReference type="ARBA" id="ARBA00005349"/>
    </source>
</evidence>
<evidence type="ECO:0000313" key="10">
    <source>
        <dbReference type="Proteomes" id="UP000233491"/>
    </source>
</evidence>
<dbReference type="PANTHER" id="PTHR43876">
    <property type="entry name" value="UBIQUINONE BIOSYNTHESIS MONOOXYGENASE COQ6, MITOCHONDRIAL"/>
    <property type="match status" value="1"/>
</dbReference>
<evidence type="ECO:0000256" key="1">
    <source>
        <dbReference type="ARBA" id="ARBA00001974"/>
    </source>
</evidence>
<evidence type="ECO:0000256" key="7">
    <source>
        <dbReference type="ARBA" id="ARBA00023033"/>
    </source>
</evidence>
<proteinExistence type="inferred from homology"/>
<comment type="caution">
    <text evidence="9">The sequence shown here is derived from an EMBL/GenBank/DDBJ whole genome shotgun (WGS) entry which is preliminary data.</text>
</comment>
<comment type="cofactor">
    <cofactor evidence="1">
        <name>FAD</name>
        <dbReference type="ChEBI" id="CHEBI:57692"/>
    </cofactor>
</comment>
<sequence length="409" mass="43367">MTEPVERVDVLIAGGGYVGLSAALAIAASVPGARVALADPRPWREASGDLRAFAVAAAGRRMLSALGVWSGLADEAEPVREMIVTDSRLDDLIRPVFLTFERQEEGEPLAHMLPNGPLVSALGAAAETAGVRFLTPDSVLATEQTPGGRRVRFTSGKTIIASLVVAADGARSRLRAEAGIGTNSWSYGQSGIVATVEHHRPHEGRAEEHFLPAGPFAVLPLKGGHKSSLVWSERSDIADRLVAGAPFLFEAELVRRIGHHLGDVRVIGRRQAFPLGLTLARRFTADRLALIGDAAHAIHPIAGQGLNLGFKDAAALAEVVALALRAGRDPGAADVLDEYQRWRGFDTLRMAAMTDGLNRLFSNDLGPLRLIRDFGLGLVDRLPPIKRVFADAAAGAPGALPRLVVGEPI</sequence>
<dbReference type="GO" id="GO:0110142">
    <property type="term" value="C:ubiquinone biosynthesis complex"/>
    <property type="evidence" value="ECO:0007669"/>
    <property type="project" value="UniProtKB-ARBA"/>
</dbReference>
<dbReference type="PRINTS" id="PR00420">
    <property type="entry name" value="RNGMNOXGNASE"/>
</dbReference>
<gene>
    <name evidence="9" type="ORF">CXZ10_14640</name>
</gene>
<dbReference type="InterPro" id="IPR010971">
    <property type="entry name" value="UbiH/COQ6"/>
</dbReference>
<dbReference type="PANTHER" id="PTHR43876:SF7">
    <property type="entry name" value="UBIQUINONE BIOSYNTHESIS MONOOXYGENASE COQ6, MITOCHONDRIAL"/>
    <property type="match status" value="1"/>
</dbReference>
<dbReference type="Pfam" id="PF01494">
    <property type="entry name" value="FAD_binding_3"/>
    <property type="match status" value="1"/>
</dbReference>
<dbReference type="InterPro" id="IPR002938">
    <property type="entry name" value="FAD-bd"/>
</dbReference>
<evidence type="ECO:0000256" key="2">
    <source>
        <dbReference type="ARBA" id="ARBA00004749"/>
    </source>
</evidence>
<evidence type="ECO:0000259" key="8">
    <source>
        <dbReference type="Pfam" id="PF01494"/>
    </source>
</evidence>
<evidence type="ECO:0000256" key="6">
    <source>
        <dbReference type="ARBA" id="ARBA00023002"/>
    </source>
</evidence>
<dbReference type="InterPro" id="IPR051205">
    <property type="entry name" value="UbiH/COQ6_monooxygenase"/>
</dbReference>
<dbReference type="UniPathway" id="UPA00232"/>
<dbReference type="NCBIfam" id="TIGR01988">
    <property type="entry name" value="Ubi-OHases"/>
    <property type="match status" value="1"/>
</dbReference>
<dbReference type="OrthoDB" id="9796623at2"/>
<dbReference type="GO" id="GO:0004497">
    <property type="term" value="F:monooxygenase activity"/>
    <property type="evidence" value="ECO:0007669"/>
    <property type="project" value="UniProtKB-KW"/>
</dbReference>
<reference evidence="9 10" key="1">
    <citation type="submission" date="2017-12" db="EMBL/GenBank/DDBJ databases">
        <title>Anaerobic carbon monoxide metabolism by Pleomorphomonas carboxyditropha sp. nov., a new mesophilic hydrogenogenic carboxidotroph.</title>
        <authorList>
            <person name="Esquivel-Elizondo S."/>
            <person name="Krajmalnik-Brown R."/>
        </authorList>
    </citation>
    <scope>NUCLEOTIDE SEQUENCE [LARGE SCALE GENOMIC DNA]</scope>
    <source>
        <strain evidence="9 10">R5-392</strain>
    </source>
</reference>
<keyword evidence="6" id="KW-0560">Oxidoreductase</keyword>
<organism evidence="9 10">
    <name type="scientific">Pleomorphomonas diazotrophica</name>
    <dbReference type="NCBI Taxonomy" id="1166257"/>
    <lineage>
        <taxon>Bacteria</taxon>
        <taxon>Pseudomonadati</taxon>
        <taxon>Pseudomonadota</taxon>
        <taxon>Alphaproteobacteria</taxon>
        <taxon>Hyphomicrobiales</taxon>
        <taxon>Pleomorphomonadaceae</taxon>
        <taxon>Pleomorphomonas</taxon>
    </lineage>
</organism>
<dbReference type="Gene3D" id="3.50.50.60">
    <property type="entry name" value="FAD/NAD(P)-binding domain"/>
    <property type="match status" value="2"/>
</dbReference>
<accession>A0A1I4SYH5</accession>